<reference evidence="1 2" key="1">
    <citation type="submission" date="2014-04" db="EMBL/GenBank/DDBJ databases">
        <authorList>
            <consortium name="DOE Joint Genome Institute"/>
            <person name="Kuo A."/>
            <person name="Girlanda M."/>
            <person name="Perotto S."/>
            <person name="Kohler A."/>
            <person name="Nagy L.G."/>
            <person name="Floudas D."/>
            <person name="Copeland A."/>
            <person name="Barry K.W."/>
            <person name="Cichocki N."/>
            <person name="Veneault-Fourrey C."/>
            <person name="LaButti K."/>
            <person name="Lindquist E.A."/>
            <person name="Lipzen A."/>
            <person name="Lundell T."/>
            <person name="Morin E."/>
            <person name="Murat C."/>
            <person name="Sun H."/>
            <person name="Tunlid A."/>
            <person name="Henrissat B."/>
            <person name="Grigoriev I.V."/>
            <person name="Hibbett D.S."/>
            <person name="Martin F."/>
            <person name="Nordberg H.P."/>
            <person name="Cantor M.N."/>
            <person name="Hua S.X."/>
        </authorList>
    </citation>
    <scope>NUCLEOTIDE SEQUENCE [LARGE SCALE GENOMIC DNA]</scope>
    <source>
        <strain evidence="1 2">MUT 4182</strain>
    </source>
</reference>
<reference evidence="2" key="2">
    <citation type="submission" date="2015-01" db="EMBL/GenBank/DDBJ databases">
        <title>Evolutionary Origins and Diversification of the Mycorrhizal Mutualists.</title>
        <authorList>
            <consortium name="DOE Joint Genome Institute"/>
            <consortium name="Mycorrhizal Genomics Consortium"/>
            <person name="Kohler A."/>
            <person name="Kuo A."/>
            <person name="Nagy L.G."/>
            <person name="Floudas D."/>
            <person name="Copeland A."/>
            <person name="Barry K.W."/>
            <person name="Cichocki N."/>
            <person name="Veneault-Fourrey C."/>
            <person name="LaButti K."/>
            <person name="Lindquist E.A."/>
            <person name="Lipzen A."/>
            <person name="Lundell T."/>
            <person name="Morin E."/>
            <person name="Murat C."/>
            <person name="Riley R."/>
            <person name="Ohm R."/>
            <person name="Sun H."/>
            <person name="Tunlid A."/>
            <person name="Henrissat B."/>
            <person name="Grigoriev I.V."/>
            <person name="Hibbett D.S."/>
            <person name="Martin F."/>
        </authorList>
    </citation>
    <scope>NUCLEOTIDE SEQUENCE [LARGE SCALE GENOMIC DNA]</scope>
    <source>
        <strain evidence="2">MUT 4182</strain>
    </source>
</reference>
<proteinExistence type="predicted"/>
<accession>A0A0C3K3H2</accession>
<evidence type="ECO:0000313" key="1">
    <source>
        <dbReference type="EMBL" id="KIO15953.1"/>
    </source>
</evidence>
<organism evidence="1 2">
    <name type="scientific">Tulasnella calospora MUT 4182</name>
    <dbReference type="NCBI Taxonomy" id="1051891"/>
    <lineage>
        <taxon>Eukaryota</taxon>
        <taxon>Fungi</taxon>
        <taxon>Dikarya</taxon>
        <taxon>Basidiomycota</taxon>
        <taxon>Agaricomycotina</taxon>
        <taxon>Agaricomycetes</taxon>
        <taxon>Cantharellales</taxon>
        <taxon>Tulasnellaceae</taxon>
        <taxon>Tulasnella</taxon>
    </lineage>
</organism>
<dbReference type="HOGENOM" id="CLU_3089040_0_0_1"/>
<dbReference type="AlphaFoldDB" id="A0A0C3K3H2"/>
<name>A0A0C3K3H2_9AGAM</name>
<sequence length="52" mass="6087">MHRLWWVRIIHLITDVERRKRKASGGAVCRVVGPRLVLMFQVQRPCPVDIPP</sequence>
<keyword evidence="2" id="KW-1185">Reference proteome</keyword>
<protein>
    <submittedName>
        <fullName evidence="1">Uncharacterized protein</fullName>
    </submittedName>
</protein>
<evidence type="ECO:0000313" key="2">
    <source>
        <dbReference type="Proteomes" id="UP000054248"/>
    </source>
</evidence>
<dbReference type="Proteomes" id="UP000054248">
    <property type="component" value="Unassembled WGS sequence"/>
</dbReference>
<dbReference type="EMBL" id="KN823737">
    <property type="protein sequence ID" value="KIO15953.1"/>
    <property type="molecule type" value="Genomic_DNA"/>
</dbReference>
<gene>
    <name evidence="1" type="ORF">M407DRAFT_247119</name>
</gene>